<accession>A0A2S5KQB5</accession>
<evidence type="ECO:0000313" key="3">
    <source>
        <dbReference type="Proteomes" id="UP000238196"/>
    </source>
</evidence>
<dbReference type="Proteomes" id="UP000238196">
    <property type="component" value="Unassembled WGS sequence"/>
</dbReference>
<reference evidence="2 3" key="1">
    <citation type="submission" date="2018-02" db="EMBL/GenBank/DDBJ databases">
        <title>novel marine gammaproteobacteria from coastal saline agro ecosystem.</title>
        <authorList>
            <person name="Krishnan R."/>
            <person name="Ramesh Kumar N."/>
        </authorList>
    </citation>
    <scope>NUCLEOTIDE SEQUENCE [LARGE SCALE GENOMIC DNA]</scope>
    <source>
        <strain evidence="2 3">228</strain>
    </source>
</reference>
<protein>
    <submittedName>
        <fullName evidence="2">Uncharacterized protein</fullName>
    </submittedName>
</protein>
<dbReference type="AlphaFoldDB" id="A0A2S5KQB5"/>
<gene>
    <name evidence="2" type="ORF">C4K68_13115</name>
</gene>
<comment type="caution">
    <text evidence="2">The sequence shown here is derived from an EMBL/GenBank/DDBJ whole genome shotgun (WGS) entry which is preliminary data.</text>
</comment>
<dbReference type="OrthoDB" id="86940at2"/>
<name>A0A2S5KQB5_9PROT</name>
<proteinExistence type="predicted"/>
<dbReference type="EMBL" id="PRLP01000038">
    <property type="protein sequence ID" value="PPC76873.1"/>
    <property type="molecule type" value="Genomic_DNA"/>
</dbReference>
<organism evidence="2 3">
    <name type="scientific">Proteobacteria bacterium 228</name>
    <dbReference type="NCBI Taxonomy" id="2083153"/>
    <lineage>
        <taxon>Bacteria</taxon>
        <taxon>Pseudomonadati</taxon>
        <taxon>Pseudomonadota</taxon>
    </lineage>
</organism>
<evidence type="ECO:0000256" key="1">
    <source>
        <dbReference type="SAM" id="SignalP"/>
    </source>
</evidence>
<sequence length="208" mass="22942">MNILRNALLCVLLLAGNVASASPLLAEAEGDLDRDGMAERVTVENIPPSRASAPPAGQRVINIYRRHGTQWQLWHSASGAVMSEGSGGMLGDAFDNLTIERGCLVIRHYGGGGDARWGMTHRYRYDQGRWRLIGATIEHTELYSSRRILDFNLATGKAIYTESRQDDSGQDHPTYSVTWHVAVEPVPLGYTPSSQQLRIPGRSFSISY</sequence>
<feature type="signal peptide" evidence="1">
    <location>
        <begin position="1"/>
        <end position="21"/>
    </location>
</feature>
<feature type="chain" id="PRO_5015646375" evidence="1">
    <location>
        <begin position="22"/>
        <end position="208"/>
    </location>
</feature>
<keyword evidence="1" id="KW-0732">Signal</keyword>
<evidence type="ECO:0000313" key="2">
    <source>
        <dbReference type="EMBL" id="PPC76873.1"/>
    </source>
</evidence>